<evidence type="ECO:0000259" key="3">
    <source>
        <dbReference type="PROSITE" id="PS51747"/>
    </source>
</evidence>
<dbReference type="PANTHER" id="PTHR11079:SF179">
    <property type="entry name" value="TRNA(ADENINE(34)) DEAMINASE, CHLOROPLASTIC"/>
    <property type="match status" value="1"/>
</dbReference>
<sequence length="169" mass="17863">MANRATIGDMSPDDRDDIHLRRAIELAAQARARGDHPFGSLLVAPDGGVVAEGMNSVDTAGDPTGHAETNVVRAVGHLDLATRAELTLYTSTEPCAMCSGAIYWAGIGTVVYALGEDDLREMTGDDPANPTLAMPCRRIFDAGSRPIVVRGPVALDAAREVHAGFWQHG</sequence>
<dbReference type="InterPro" id="IPR002125">
    <property type="entry name" value="CMP_dCMP_dom"/>
</dbReference>
<dbReference type="PATRIC" id="fig|1316928.3.peg.3838"/>
<evidence type="ECO:0000256" key="1">
    <source>
        <dbReference type="ARBA" id="ARBA00022723"/>
    </source>
</evidence>
<dbReference type="Proteomes" id="UP000013569">
    <property type="component" value="Unassembled WGS sequence"/>
</dbReference>
<proteinExistence type="predicted"/>
<dbReference type="GO" id="GO:0008270">
    <property type="term" value="F:zinc ion binding"/>
    <property type="evidence" value="ECO:0007669"/>
    <property type="project" value="InterPro"/>
</dbReference>
<organism evidence="4 5">
    <name type="scientific">Gordonia terrae C-6</name>
    <dbReference type="NCBI Taxonomy" id="1316928"/>
    <lineage>
        <taxon>Bacteria</taxon>
        <taxon>Bacillati</taxon>
        <taxon>Actinomycetota</taxon>
        <taxon>Actinomycetes</taxon>
        <taxon>Mycobacteriales</taxon>
        <taxon>Gordoniaceae</taxon>
        <taxon>Gordonia</taxon>
    </lineage>
</organism>
<feature type="domain" description="CMP/dCMP-type deaminase" evidence="3">
    <location>
        <begin position="14"/>
        <end position="126"/>
    </location>
</feature>
<dbReference type="CDD" id="cd01285">
    <property type="entry name" value="nucleoside_deaminase"/>
    <property type="match status" value="1"/>
</dbReference>
<dbReference type="GO" id="GO:0016787">
    <property type="term" value="F:hydrolase activity"/>
    <property type="evidence" value="ECO:0007669"/>
    <property type="project" value="InterPro"/>
</dbReference>
<dbReference type="PANTHER" id="PTHR11079">
    <property type="entry name" value="CYTOSINE DEAMINASE FAMILY MEMBER"/>
    <property type="match status" value="1"/>
</dbReference>
<dbReference type="Pfam" id="PF00383">
    <property type="entry name" value="dCMP_cyt_deam_1"/>
    <property type="match status" value="1"/>
</dbReference>
<dbReference type="InterPro" id="IPR016192">
    <property type="entry name" value="APOBEC/CMP_deaminase_Zn-bd"/>
</dbReference>
<dbReference type="SUPFAM" id="SSF53927">
    <property type="entry name" value="Cytidine deaminase-like"/>
    <property type="match status" value="1"/>
</dbReference>
<keyword evidence="1" id="KW-0479">Metal-binding</keyword>
<gene>
    <name evidence="4" type="ORF">GTC6_19006</name>
</gene>
<dbReference type="EMBL" id="AQPW01000030">
    <property type="protein sequence ID" value="EON31146.1"/>
    <property type="molecule type" value="Genomic_DNA"/>
</dbReference>
<comment type="caution">
    <text evidence="4">The sequence shown here is derived from an EMBL/GenBank/DDBJ whole genome shotgun (WGS) entry which is preliminary data.</text>
</comment>
<evidence type="ECO:0000256" key="2">
    <source>
        <dbReference type="ARBA" id="ARBA00022833"/>
    </source>
</evidence>
<evidence type="ECO:0000313" key="4">
    <source>
        <dbReference type="EMBL" id="EON31146.1"/>
    </source>
</evidence>
<dbReference type="PROSITE" id="PS51747">
    <property type="entry name" value="CYT_DCMP_DEAMINASES_2"/>
    <property type="match status" value="1"/>
</dbReference>
<name>R7Y541_9ACTN</name>
<reference evidence="4 5" key="1">
    <citation type="journal article" date="2013" name="Genome Announc.">
        <title>Draft Genome Sequence of a Benzothiophene-Desulfurizing Bacterium, Gordona terrae Strain C-6.</title>
        <authorList>
            <person name="Wang W."/>
            <person name="Ma T."/>
            <person name="Ren Y."/>
            <person name="Li G."/>
        </authorList>
    </citation>
    <scope>NUCLEOTIDE SEQUENCE [LARGE SCALE GENOMIC DNA]</scope>
    <source>
        <strain evidence="4 5">C-6</strain>
    </source>
</reference>
<protein>
    <submittedName>
        <fullName evidence="4">Cytosine deaminase /adenosine deaminase</fullName>
    </submittedName>
</protein>
<accession>R7Y541</accession>
<dbReference type="AlphaFoldDB" id="R7Y541"/>
<evidence type="ECO:0000313" key="5">
    <source>
        <dbReference type="Proteomes" id="UP000013569"/>
    </source>
</evidence>
<dbReference type="InterPro" id="IPR016193">
    <property type="entry name" value="Cytidine_deaminase-like"/>
</dbReference>
<keyword evidence="2" id="KW-0862">Zinc</keyword>
<dbReference type="Gene3D" id="3.40.140.10">
    <property type="entry name" value="Cytidine Deaminase, domain 2"/>
    <property type="match status" value="1"/>
</dbReference>
<dbReference type="PROSITE" id="PS00903">
    <property type="entry name" value="CYT_DCMP_DEAMINASES_1"/>
    <property type="match status" value="1"/>
</dbReference>